<evidence type="ECO:0000313" key="3">
    <source>
        <dbReference type="Proteomes" id="UP000694044"/>
    </source>
</evidence>
<reference evidence="2" key="1">
    <citation type="submission" date="2021-02" db="EMBL/GenBank/DDBJ databases">
        <authorList>
            <person name="Palmer J.M."/>
        </authorList>
    </citation>
    <scope>NUCLEOTIDE SEQUENCE</scope>
    <source>
        <strain evidence="2">SCRP734</strain>
    </source>
</reference>
<feature type="compositionally biased region" description="Low complexity" evidence="1">
    <location>
        <begin position="83"/>
        <end position="93"/>
    </location>
</feature>
<evidence type="ECO:0000256" key="1">
    <source>
        <dbReference type="SAM" id="MobiDB-lite"/>
    </source>
</evidence>
<dbReference type="EMBL" id="JAGDFM010000266">
    <property type="protein sequence ID" value="KAG7381001.1"/>
    <property type="molecule type" value="Genomic_DNA"/>
</dbReference>
<evidence type="ECO:0000313" key="2">
    <source>
        <dbReference type="EMBL" id="KAG7381001.1"/>
    </source>
</evidence>
<gene>
    <name evidence="2" type="ORF">PHYPSEUDO_006554</name>
</gene>
<feature type="region of interest" description="Disordered" evidence="1">
    <location>
        <begin position="56"/>
        <end position="99"/>
    </location>
</feature>
<name>A0A8T1VIT4_9STRA</name>
<dbReference type="AlphaFoldDB" id="A0A8T1VIT4"/>
<organism evidence="2 3">
    <name type="scientific">Phytophthora pseudosyringae</name>
    <dbReference type="NCBI Taxonomy" id="221518"/>
    <lineage>
        <taxon>Eukaryota</taxon>
        <taxon>Sar</taxon>
        <taxon>Stramenopiles</taxon>
        <taxon>Oomycota</taxon>
        <taxon>Peronosporomycetes</taxon>
        <taxon>Peronosporales</taxon>
        <taxon>Peronosporaceae</taxon>
        <taxon>Phytophthora</taxon>
    </lineage>
</organism>
<protein>
    <submittedName>
        <fullName evidence="2">Uncharacterized protein</fullName>
    </submittedName>
</protein>
<proteinExistence type="predicted"/>
<keyword evidence="3" id="KW-1185">Reference proteome</keyword>
<comment type="caution">
    <text evidence="2">The sequence shown here is derived from an EMBL/GenBank/DDBJ whole genome shotgun (WGS) entry which is preliminary data.</text>
</comment>
<dbReference type="Proteomes" id="UP000694044">
    <property type="component" value="Unassembled WGS sequence"/>
</dbReference>
<accession>A0A8T1VIT4</accession>
<sequence length="146" mass="16106">MQAPHGARSPKHLTPNTIIFTRLPLPSTSTRSALDLQFRIESETTDGCGAAQRTCNARQAQRGRRASSSGAAFRQGRREKYRNSCAASAANSSQEALPESSRQFLVFARRDGYSRDAAAGRRYPVLMQLSLLPRSLTHSLELSLRD</sequence>